<dbReference type="Proteomes" id="UP000682811">
    <property type="component" value="Unassembled WGS sequence"/>
</dbReference>
<dbReference type="AlphaFoldDB" id="A0A920CMY2"/>
<dbReference type="InterPro" id="IPR000182">
    <property type="entry name" value="GNAT_dom"/>
</dbReference>
<keyword evidence="3" id="KW-1185">Reference proteome</keyword>
<evidence type="ECO:0000259" key="1">
    <source>
        <dbReference type="PROSITE" id="PS51186"/>
    </source>
</evidence>
<dbReference type="GO" id="GO:0016747">
    <property type="term" value="F:acyltransferase activity, transferring groups other than amino-acyl groups"/>
    <property type="evidence" value="ECO:0007669"/>
    <property type="project" value="InterPro"/>
</dbReference>
<dbReference type="InterPro" id="IPR016181">
    <property type="entry name" value="Acyl_CoA_acyltransferase"/>
</dbReference>
<evidence type="ECO:0000313" key="3">
    <source>
        <dbReference type="Proteomes" id="UP000682811"/>
    </source>
</evidence>
<organism evidence="2 3">
    <name type="scientific">Paenibacillus azoreducens</name>
    <dbReference type="NCBI Taxonomy" id="116718"/>
    <lineage>
        <taxon>Bacteria</taxon>
        <taxon>Bacillati</taxon>
        <taxon>Bacillota</taxon>
        <taxon>Bacilli</taxon>
        <taxon>Bacillales</taxon>
        <taxon>Paenibacillaceae</taxon>
        <taxon>Paenibacillus</taxon>
    </lineage>
</organism>
<dbReference type="Gene3D" id="3.40.630.30">
    <property type="match status" value="1"/>
</dbReference>
<reference evidence="2 3" key="1">
    <citation type="submission" date="2021-03" db="EMBL/GenBank/DDBJ databases">
        <title>Antimicrobial resistance genes in bacteria isolated from Japanese honey, and their potential for conferring macrolide and lincosamide resistance in the American foulbrood pathogen Paenibacillus larvae.</title>
        <authorList>
            <person name="Okamoto M."/>
            <person name="Kumagai M."/>
            <person name="Kanamori H."/>
            <person name="Takamatsu D."/>
        </authorList>
    </citation>
    <scope>NUCLEOTIDE SEQUENCE [LARGE SCALE GENOMIC DNA]</scope>
    <source>
        <strain evidence="2 3">J34TS1</strain>
    </source>
</reference>
<dbReference type="EMBL" id="BORT01000005">
    <property type="protein sequence ID" value="GIO46856.1"/>
    <property type="molecule type" value="Genomic_DNA"/>
</dbReference>
<feature type="domain" description="N-acetyltransferase" evidence="1">
    <location>
        <begin position="1"/>
        <end position="140"/>
    </location>
</feature>
<evidence type="ECO:0000313" key="2">
    <source>
        <dbReference type="EMBL" id="GIO46856.1"/>
    </source>
</evidence>
<sequence length="143" mass="16950">MNLHIINEANEDGKNYIRNKMFEFNSMHFPDQFKGRYQEVNLYLKNDAGQFLGGIMGEICWNWMEVHYLFVDKQLRKSGYGTKLLIQAEAIAKDKKCDFIKLDTLSFQALDFYQNHGFEVYGIIENAGGYTHYYLKKRHHLKH</sequence>
<name>A0A920CMY2_9BACL</name>
<accession>A0A920CMY2</accession>
<proteinExistence type="predicted"/>
<comment type="caution">
    <text evidence="2">The sequence shown here is derived from an EMBL/GenBank/DDBJ whole genome shotgun (WGS) entry which is preliminary data.</text>
</comment>
<dbReference type="Pfam" id="PF00583">
    <property type="entry name" value="Acetyltransf_1"/>
    <property type="match status" value="1"/>
</dbReference>
<protein>
    <submittedName>
        <fullName evidence="2">N-acetyltransferase</fullName>
    </submittedName>
</protein>
<gene>
    <name evidence="2" type="ORF">J34TS1_16210</name>
</gene>
<dbReference type="RefSeq" id="WP_212977812.1">
    <property type="nucleotide sequence ID" value="NZ_AP025343.1"/>
</dbReference>
<dbReference type="CDD" id="cd04301">
    <property type="entry name" value="NAT_SF"/>
    <property type="match status" value="1"/>
</dbReference>
<dbReference type="SUPFAM" id="SSF55729">
    <property type="entry name" value="Acyl-CoA N-acyltransferases (Nat)"/>
    <property type="match status" value="1"/>
</dbReference>
<dbReference type="PROSITE" id="PS51186">
    <property type="entry name" value="GNAT"/>
    <property type="match status" value="1"/>
</dbReference>